<feature type="signal peptide" evidence="3">
    <location>
        <begin position="1"/>
        <end position="29"/>
    </location>
</feature>
<feature type="chain" id="PRO_5039552635" evidence="3">
    <location>
        <begin position="30"/>
        <end position="451"/>
    </location>
</feature>
<evidence type="ECO:0000259" key="5">
    <source>
        <dbReference type="Pfam" id="PF18435"/>
    </source>
</evidence>
<dbReference type="Proteomes" id="UP000199662">
    <property type="component" value="Unassembled WGS sequence"/>
</dbReference>
<dbReference type="EMBL" id="FNZK01000001">
    <property type="protein sequence ID" value="SEI85929.1"/>
    <property type="molecule type" value="Genomic_DNA"/>
</dbReference>
<evidence type="ECO:0000256" key="2">
    <source>
        <dbReference type="ARBA" id="ARBA00022801"/>
    </source>
</evidence>
<evidence type="ECO:0000259" key="4">
    <source>
        <dbReference type="Pfam" id="PF00326"/>
    </source>
</evidence>
<dbReference type="InterPro" id="IPR029058">
    <property type="entry name" value="AB_hydrolase_fold"/>
</dbReference>
<dbReference type="PANTHER" id="PTHR43037:SF5">
    <property type="entry name" value="FERULOYL ESTERASE"/>
    <property type="match status" value="1"/>
</dbReference>
<organism evidence="6 7">
    <name type="scientific">Propionispira arboris</name>
    <dbReference type="NCBI Taxonomy" id="84035"/>
    <lineage>
        <taxon>Bacteria</taxon>
        <taxon>Bacillati</taxon>
        <taxon>Bacillota</taxon>
        <taxon>Negativicutes</taxon>
        <taxon>Selenomonadales</taxon>
        <taxon>Selenomonadaceae</taxon>
        <taxon>Propionispira</taxon>
    </lineage>
</organism>
<dbReference type="GO" id="GO:0008236">
    <property type="term" value="F:serine-type peptidase activity"/>
    <property type="evidence" value="ECO:0007669"/>
    <property type="project" value="InterPro"/>
</dbReference>
<gene>
    <name evidence="6" type="ORF">SAMN05660742_101254</name>
</gene>
<name>A0A1H6U0U2_9FIRM</name>
<dbReference type="Gene3D" id="3.40.50.1820">
    <property type="entry name" value="alpha/beta hydrolase"/>
    <property type="match status" value="1"/>
</dbReference>
<dbReference type="RefSeq" id="WP_019551985.1">
    <property type="nucleotide sequence ID" value="NZ_FNZK01000001.1"/>
</dbReference>
<evidence type="ECO:0000313" key="6">
    <source>
        <dbReference type="EMBL" id="SEI85929.1"/>
    </source>
</evidence>
<keyword evidence="1 3" id="KW-0732">Signal</keyword>
<evidence type="ECO:0000256" key="3">
    <source>
        <dbReference type="SAM" id="SignalP"/>
    </source>
</evidence>
<proteinExistence type="predicted"/>
<dbReference type="InterPro" id="IPR041172">
    <property type="entry name" value="EstA_Ig-like_N"/>
</dbReference>
<sequence>MNCRKILCAGIASVLMAGMLFGSSVSVEATAKAAPSYRTVTEVYDWGAAVSKVIVDLGENVTANAVDNGTFKVYAKRVLAEGATTPKQAMQAKNKISLGSEAQKDNDLEGYRDVTKAYVSDADGKAADKGRYVTIELKVGPNIAIGSALNFDVNSFFNNWVKPEYTITQMKAVDSVKGLVIDHNKGNVRPIVDKFSYAHKMFGRLSYGYASYEPKDNEKHPLIIWLHGMGEGGTDSPSIPISANKADMFADDSLQSHFGGAYVLVPQARTYWMHGYKDFGDGTSIYEESLMKLIEAYAAEHPNVDKSRIYIGGDSNGGYMTMLMIRDYPEYFAAAFPTCEGLADKLISDADIQAFKKTPIWFTAAKTDTTLPPTDYVIPTFQRLQAAGATNVHFSFFDNVVDRTGLYKKADGSAFEYPGHWSWIYVYNDQCDDTINGKTVKLMDWLAKQKK</sequence>
<dbReference type="Gene3D" id="2.60.40.2180">
    <property type="match status" value="1"/>
</dbReference>
<dbReference type="GO" id="GO:0006508">
    <property type="term" value="P:proteolysis"/>
    <property type="evidence" value="ECO:0007669"/>
    <property type="project" value="InterPro"/>
</dbReference>
<dbReference type="AlphaFoldDB" id="A0A1H6U0U2"/>
<dbReference type="Pfam" id="PF00326">
    <property type="entry name" value="Peptidase_S9"/>
    <property type="match status" value="1"/>
</dbReference>
<keyword evidence="2" id="KW-0378">Hydrolase</keyword>
<keyword evidence="7" id="KW-1185">Reference proteome</keyword>
<feature type="domain" description="Peptidase S9 prolyl oligopeptidase catalytic" evidence="4">
    <location>
        <begin position="290"/>
        <end position="338"/>
    </location>
</feature>
<dbReference type="STRING" id="84035.SAMN05660742_101254"/>
<protein>
    <submittedName>
        <fullName evidence="6">Predicted peptidase</fullName>
    </submittedName>
</protein>
<dbReference type="InterPro" id="IPR001375">
    <property type="entry name" value="Peptidase_S9_cat"/>
</dbReference>
<dbReference type="SUPFAM" id="SSF53474">
    <property type="entry name" value="alpha/beta-Hydrolases"/>
    <property type="match status" value="1"/>
</dbReference>
<reference evidence="6 7" key="1">
    <citation type="submission" date="2016-10" db="EMBL/GenBank/DDBJ databases">
        <authorList>
            <person name="de Groot N.N."/>
        </authorList>
    </citation>
    <scope>NUCLEOTIDE SEQUENCE [LARGE SCALE GENOMIC DNA]</scope>
    <source>
        <strain evidence="6 7">DSM 2179</strain>
    </source>
</reference>
<evidence type="ECO:0000256" key="1">
    <source>
        <dbReference type="ARBA" id="ARBA00022729"/>
    </source>
</evidence>
<feature type="domain" description="Esterase Ig-like N-terminal" evidence="5">
    <location>
        <begin position="36"/>
        <end position="181"/>
    </location>
</feature>
<accession>A0A1H6U0U2</accession>
<dbReference type="Pfam" id="PF18435">
    <property type="entry name" value="EstA_Ig_like"/>
    <property type="match status" value="1"/>
</dbReference>
<dbReference type="PANTHER" id="PTHR43037">
    <property type="entry name" value="UNNAMED PRODUCT-RELATED"/>
    <property type="match status" value="1"/>
</dbReference>
<evidence type="ECO:0000313" key="7">
    <source>
        <dbReference type="Proteomes" id="UP000199662"/>
    </source>
</evidence>
<dbReference type="InterPro" id="IPR050955">
    <property type="entry name" value="Plant_Biomass_Hydrol_Est"/>
</dbReference>